<organism evidence="1 2">
    <name type="scientific">Goodea atripinnis</name>
    <dbReference type="NCBI Taxonomy" id="208336"/>
    <lineage>
        <taxon>Eukaryota</taxon>
        <taxon>Metazoa</taxon>
        <taxon>Chordata</taxon>
        <taxon>Craniata</taxon>
        <taxon>Vertebrata</taxon>
        <taxon>Euteleostomi</taxon>
        <taxon>Actinopterygii</taxon>
        <taxon>Neopterygii</taxon>
        <taxon>Teleostei</taxon>
        <taxon>Neoteleostei</taxon>
        <taxon>Acanthomorphata</taxon>
        <taxon>Ovalentaria</taxon>
        <taxon>Atherinomorphae</taxon>
        <taxon>Cyprinodontiformes</taxon>
        <taxon>Goodeidae</taxon>
        <taxon>Goodea</taxon>
    </lineage>
</organism>
<dbReference type="Proteomes" id="UP001476798">
    <property type="component" value="Unassembled WGS sequence"/>
</dbReference>
<gene>
    <name evidence="1" type="ORF">GOODEAATRI_020601</name>
</gene>
<name>A0ABV0Q0D0_9TELE</name>
<evidence type="ECO:0000313" key="1">
    <source>
        <dbReference type="EMBL" id="MEQ2188998.1"/>
    </source>
</evidence>
<reference evidence="1 2" key="1">
    <citation type="submission" date="2021-06" db="EMBL/GenBank/DDBJ databases">
        <authorList>
            <person name="Palmer J.M."/>
        </authorList>
    </citation>
    <scope>NUCLEOTIDE SEQUENCE [LARGE SCALE GENOMIC DNA]</scope>
    <source>
        <strain evidence="1 2">GA_2019</strain>
        <tissue evidence="1">Muscle</tissue>
    </source>
</reference>
<proteinExistence type="predicted"/>
<comment type="caution">
    <text evidence="1">The sequence shown here is derived from an EMBL/GenBank/DDBJ whole genome shotgun (WGS) entry which is preliminary data.</text>
</comment>
<feature type="non-terminal residue" evidence="1">
    <location>
        <position position="1"/>
    </location>
</feature>
<accession>A0ABV0Q0D0</accession>
<sequence>VAEGSSSPRMTLNSPTWMASHVRSLPLVGLDWCQEGLKNVDQGSFCTAEG</sequence>
<evidence type="ECO:0000313" key="2">
    <source>
        <dbReference type="Proteomes" id="UP001476798"/>
    </source>
</evidence>
<protein>
    <submittedName>
        <fullName evidence="1">Uncharacterized protein</fullName>
    </submittedName>
</protein>
<keyword evidence="2" id="KW-1185">Reference proteome</keyword>
<dbReference type="EMBL" id="JAHRIO010091894">
    <property type="protein sequence ID" value="MEQ2188998.1"/>
    <property type="molecule type" value="Genomic_DNA"/>
</dbReference>